<protein>
    <submittedName>
        <fullName evidence="1">Uncharacterized protein</fullName>
    </submittedName>
</protein>
<dbReference type="AlphaFoldDB" id="A0A974RYZ1"/>
<sequence>MLEISVVFVLDSVKIKLTPYQLFFYYQWLLNVLYNNYYQTSSESSFYNQLTIDKAHCSTSVLSTDQYKYLVLIVVLLETHPIVILVEWTANRYPTDYDKSYMETLSLLKKEGFTVHYYQ</sequence>
<evidence type="ECO:0000313" key="1">
    <source>
        <dbReference type="EMBL" id="QQP86479.1"/>
    </source>
</evidence>
<organism evidence="1 2">
    <name type="scientific">Entomomonas asaccharolytica</name>
    <dbReference type="NCBI Taxonomy" id="2785331"/>
    <lineage>
        <taxon>Bacteria</taxon>
        <taxon>Pseudomonadati</taxon>
        <taxon>Pseudomonadota</taxon>
        <taxon>Gammaproteobacteria</taxon>
        <taxon>Pseudomonadales</taxon>
        <taxon>Pseudomonadaceae</taxon>
        <taxon>Entomomonas</taxon>
    </lineage>
</organism>
<dbReference type="Proteomes" id="UP000595278">
    <property type="component" value="Chromosome"/>
</dbReference>
<dbReference type="RefSeq" id="WP_201094586.1">
    <property type="nucleotide sequence ID" value="NZ_CP067393.1"/>
</dbReference>
<evidence type="ECO:0000313" key="2">
    <source>
        <dbReference type="Proteomes" id="UP000595278"/>
    </source>
</evidence>
<keyword evidence="2" id="KW-1185">Reference proteome</keyword>
<dbReference type="KEGG" id="eaz:JHT90_04360"/>
<proteinExistence type="predicted"/>
<gene>
    <name evidence="1" type="ORF">JHT90_04360</name>
</gene>
<accession>A0A974RYZ1</accession>
<name>A0A974RYZ1_9GAMM</name>
<dbReference type="EMBL" id="CP067393">
    <property type="protein sequence ID" value="QQP86479.1"/>
    <property type="molecule type" value="Genomic_DNA"/>
</dbReference>
<reference evidence="1 2" key="1">
    <citation type="submission" date="2021-01" db="EMBL/GenBank/DDBJ databases">
        <title>Entomomonas sp. F2A isolated from a house cricket (Acheta domesticus).</title>
        <authorList>
            <person name="Spergser J."/>
            <person name="Busse H.-J."/>
        </authorList>
    </citation>
    <scope>NUCLEOTIDE SEQUENCE [LARGE SCALE GENOMIC DNA]</scope>
    <source>
        <strain evidence="1 2">F2A</strain>
    </source>
</reference>